<evidence type="ECO:0000313" key="1">
    <source>
        <dbReference type="EMBL" id="DAE07359.1"/>
    </source>
</evidence>
<accession>A0A8S5PJH6</accession>
<reference evidence="1" key="1">
    <citation type="journal article" date="2021" name="Proc. Natl. Acad. Sci. U.S.A.">
        <title>A Catalog of Tens of Thousands of Viruses from Human Metagenomes Reveals Hidden Associations with Chronic Diseases.</title>
        <authorList>
            <person name="Tisza M.J."/>
            <person name="Buck C.B."/>
        </authorList>
    </citation>
    <scope>NUCLEOTIDE SEQUENCE</scope>
    <source>
        <strain evidence="1">Ct17O1</strain>
    </source>
</reference>
<protein>
    <submittedName>
        <fullName evidence="1">Uncharacterized protein</fullName>
    </submittedName>
</protein>
<name>A0A8S5PJH6_9VIRU</name>
<sequence>MIFNSYSFEWLFFYPSLTCFKFLKSDSKCFALMWLILPKVDLIATKNCTKVEVFSI</sequence>
<proteinExistence type="predicted"/>
<organism evidence="1">
    <name type="scientific">Phage sp. ct17O1</name>
    <dbReference type="NCBI Taxonomy" id="2825789"/>
    <lineage>
        <taxon>Viruses</taxon>
    </lineage>
</organism>
<dbReference type="EMBL" id="BK015448">
    <property type="protein sequence ID" value="DAE07359.1"/>
    <property type="molecule type" value="Genomic_DNA"/>
</dbReference>